<name>A0A060E109_9PROT</name>
<gene>
    <name evidence="1" type="ORF">ABAZ39_33065</name>
</gene>
<dbReference type="Proteomes" id="UP000027186">
    <property type="component" value="Plasmid AbAZ39_p5"/>
</dbReference>
<accession>A0A060E109</accession>
<dbReference type="AlphaFoldDB" id="A0A060E109"/>
<dbReference type="RefSeq" id="WP_040138484.1">
    <property type="nucleotide sequence ID" value="NZ_CP007798.1"/>
</dbReference>
<organism evidence="1 2">
    <name type="scientific">Azospirillum argentinense</name>
    <dbReference type="NCBI Taxonomy" id="2970906"/>
    <lineage>
        <taxon>Bacteria</taxon>
        <taxon>Pseudomonadati</taxon>
        <taxon>Pseudomonadota</taxon>
        <taxon>Alphaproteobacteria</taxon>
        <taxon>Rhodospirillales</taxon>
        <taxon>Azospirillaceae</taxon>
        <taxon>Azospirillum</taxon>
    </lineage>
</organism>
<sequence>MQDIARGEHADDARLAAAFEKGDYTTVAMSPRNDLWRVAAARGLIGLTDAALTVLSALDGDEIRFYRGVARWIGGDEDGARWELAPLTSPHARGLLSLIERPRIPVLSMLADGGETCLTLKAGAAADKKFDIVNIGYSAGDRRNRLGAAVTDYVDLARLPAFFLCQMIEWHQFPAQLAALNCPLIGQTSDFFVHIQSVAPWIRLFDEIIVTDHSEHAAAHPLSSAPVSTFPKSYGVPFSLPAYRETERPIDVLMTGTAVSPYHPEKAEILRQLTSMDGLRLAIVNGHLTTAAYHDLLSRSKFTVSHYRCGGGLVTRSLEAAALGCVPLIQHDNVLMLYAGDDPALVVYDLENDGVAAALAAAMERYPVLAPRLAPSATALRTALDPQVGASQYLRFATFLAARPRSRMRPAADPIAKRAMFWKGWMPGNGNPGVVHRLRRVNATRWAEQGETSQSVNEICREMLLEVGSRLLRQAGGDLLIEETLATYRKGMSRFPRALALRFNAIRSAIHYGGTAAVAQATEWARSTVAAGHAAWDLTCDDDVLPYDFAGKAFNYRVYLDLLTDAAGGATVPVERLKSLIFASLAHYVAKIDDDLPHARMAVAFDDQFPSYRLTLAKLLAEGTAAERTEAADMLTRLCDHPLVGPEASYVLRRLLAEGAVLPFDAQRALALAQRFMHAMTDTEAYLQRQHGPFLAAMQVATGGVRGLVAKRRRAPQTPPAVSIIVVDAAGALAAATLAALERQTFNRRRMEIISVDVFDRIGPAARAIADVAAACNADGCLPHENRAGNEGLLLAGAERVLVLASGAEPDPGLVERMLRRLPQDSGLASSPVIVDCDPASGSIRALCARRVDLHLLGGFDPHHAYYAMPLGLDDLLRRARLAQIVCETPNGRPAEPQPRFRTSFAREVVRGLMFPGIDAPDRAWPRHETLRLGTATPSNSNE</sequence>
<keyword evidence="1" id="KW-0614">Plasmid</keyword>
<dbReference type="EMBL" id="CP007798">
    <property type="protein sequence ID" value="AIB16669.1"/>
    <property type="molecule type" value="Genomic_DNA"/>
</dbReference>
<evidence type="ECO:0000313" key="2">
    <source>
        <dbReference type="Proteomes" id="UP000027186"/>
    </source>
</evidence>
<reference evidence="1 2" key="1">
    <citation type="journal article" date="2014" name="Genome Announc.">
        <title>Complete Genome Sequence of the Model Rhizosphere Strain Azospirillum brasilense Az39, Successfully Applied in Agriculture.</title>
        <authorList>
            <person name="Rivera D."/>
            <person name="Revale S."/>
            <person name="Molina R."/>
            <person name="Gualpa J."/>
            <person name="Puente M."/>
            <person name="Maroniche G."/>
            <person name="Paris G."/>
            <person name="Baker D."/>
            <person name="Clavijo B."/>
            <person name="McLay K."/>
            <person name="Spaepen S."/>
            <person name="Perticari A."/>
            <person name="Vazquez M."/>
            <person name="Wisniewski-Dye F."/>
            <person name="Watkins C."/>
            <person name="Martinez-Abarca F."/>
            <person name="Vanderleyden J."/>
            <person name="Cassan F."/>
        </authorList>
    </citation>
    <scope>NUCLEOTIDE SEQUENCE [LARGE SCALE GENOMIC DNA]</scope>
    <source>
        <strain evidence="1 2">Az39</strain>
        <plasmid evidence="1">AbAZ39_p5</plasmid>
    </source>
</reference>
<evidence type="ECO:0000313" key="1">
    <source>
        <dbReference type="EMBL" id="AIB16669.1"/>
    </source>
</evidence>
<dbReference type="KEGG" id="abq:ABAZ39_33065"/>
<geneLocation type="plasmid" evidence="1 2">
    <name>AbAZ39_p5</name>
</geneLocation>
<proteinExistence type="predicted"/>
<protein>
    <submittedName>
        <fullName evidence="1">Uncharacterized protein</fullName>
    </submittedName>
</protein>